<evidence type="ECO:0000313" key="4">
    <source>
        <dbReference type="Proteomes" id="UP000279422"/>
    </source>
</evidence>
<dbReference type="InterPro" id="IPR002915">
    <property type="entry name" value="DeoC/FbaB/LacD_aldolase"/>
</dbReference>
<dbReference type="SMART" id="SM01133">
    <property type="entry name" value="DeoC"/>
    <property type="match status" value="1"/>
</dbReference>
<protein>
    <recommendedName>
        <fullName evidence="5">Tagatose 1,6-diphosphate aldolase</fullName>
    </recommendedName>
</protein>
<evidence type="ECO:0000256" key="2">
    <source>
        <dbReference type="ARBA" id="ARBA00023239"/>
    </source>
</evidence>
<dbReference type="SUPFAM" id="SSF51569">
    <property type="entry name" value="Aldolase"/>
    <property type="match status" value="1"/>
</dbReference>
<dbReference type="Gene3D" id="3.20.20.70">
    <property type="entry name" value="Aldolase class I"/>
    <property type="match status" value="1"/>
</dbReference>
<organism evidence="3 4">
    <name type="scientific">Aerophobetes bacterium</name>
    <dbReference type="NCBI Taxonomy" id="2030807"/>
    <lineage>
        <taxon>Bacteria</taxon>
        <taxon>Candidatus Aerophobota</taxon>
    </lineage>
</organism>
<dbReference type="AlphaFoldDB" id="A0A497E617"/>
<keyword evidence="2" id="KW-0456">Lyase</keyword>
<comment type="similarity">
    <text evidence="1">Belongs to the aldolase LacD family.</text>
</comment>
<reference evidence="3 4" key="1">
    <citation type="submission" date="2018-06" db="EMBL/GenBank/DDBJ databases">
        <title>Extensive metabolic versatility and redundancy in microbially diverse, dynamic hydrothermal sediments.</title>
        <authorList>
            <person name="Dombrowski N."/>
            <person name="Teske A."/>
            <person name="Baker B.J."/>
        </authorList>
    </citation>
    <scope>NUCLEOTIDE SEQUENCE [LARGE SCALE GENOMIC DNA]</scope>
    <source>
        <strain evidence="3">B47_G16</strain>
    </source>
</reference>
<proteinExistence type="inferred from homology"/>
<accession>A0A497E617</accession>
<name>A0A497E617_UNCAE</name>
<evidence type="ECO:0000256" key="1">
    <source>
        <dbReference type="ARBA" id="ARBA00008679"/>
    </source>
</evidence>
<dbReference type="EMBL" id="QMPZ01000004">
    <property type="protein sequence ID" value="RLE10670.1"/>
    <property type="molecule type" value="Genomic_DNA"/>
</dbReference>
<evidence type="ECO:0008006" key="5">
    <source>
        <dbReference type="Google" id="ProtNLM"/>
    </source>
</evidence>
<dbReference type="GO" id="GO:1902777">
    <property type="term" value="P:6-sulfoquinovose(1-) catabolic process"/>
    <property type="evidence" value="ECO:0007669"/>
    <property type="project" value="TreeGrafter"/>
</dbReference>
<dbReference type="GO" id="GO:0061595">
    <property type="term" value="F:6-deoxy-6-sulfofructose-1-phosphate aldolase activity"/>
    <property type="evidence" value="ECO:0007669"/>
    <property type="project" value="TreeGrafter"/>
</dbReference>
<dbReference type="Pfam" id="PF01791">
    <property type="entry name" value="DeoC"/>
    <property type="match status" value="1"/>
</dbReference>
<dbReference type="Proteomes" id="UP000279422">
    <property type="component" value="Unassembled WGS sequence"/>
</dbReference>
<gene>
    <name evidence="3" type="ORF">DRJ00_00695</name>
</gene>
<dbReference type="NCBIfam" id="NF009498">
    <property type="entry name" value="PRK12858.1"/>
    <property type="match status" value="1"/>
</dbReference>
<comment type="caution">
    <text evidence="3">The sequence shown here is derived from an EMBL/GenBank/DDBJ whole genome shotgun (WGS) entry which is preliminary data.</text>
</comment>
<evidence type="ECO:0000313" key="3">
    <source>
        <dbReference type="EMBL" id="RLE10670.1"/>
    </source>
</evidence>
<dbReference type="InterPro" id="IPR050552">
    <property type="entry name" value="LacD_aldolase"/>
</dbReference>
<sequence length="361" mass="41230">MKISSGKLRGIKMLADEEGKFRMMAIDQRGSLQRMLSKVVGKEPKEIGFEDLATFKKSVVKILSPYSSATLIDPIYGYTYAAKYFPRNVGLLLATEQTGAELGGKSGKERKTRLQPGWDVSKTKRAGATAVKLLVYYRGDASPEIVQHQKEIILKVGEDCEKYDLPYVLELVSYPFKEDEDKDNLVFAKRKPEIVMDYTEEFSKPEYKVDILKIEFPAELKYCKEFCDGEFDGKKREPAYSLSEVESYCKELTRISSVPWVILSAGVKIKEFLVNVKLATDNGASGFLGGRAIWQDAAQYYPDVEKMEEWLSTSGVDNFRRLYEASKNATPYFNHKRFKSFAQMELDLCGEDWYRDYEGLK</sequence>
<dbReference type="PANTHER" id="PTHR39340">
    <property type="entry name" value="SULFOFRUCTOSEPHOSPHATE ALDOLASE"/>
    <property type="match status" value="1"/>
</dbReference>
<dbReference type="PANTHER" id="PTHR39340:SF1">
    <property type="entry name" value="SULFOFRUCTOSEPHOSPHATE ALDOLASE"/>
    <property type="match status" value="1"/>
</dbReference>
<dbReference type="InterPro" id="IPR013785">
    <property type="entry name" value="Aldolase_TIM"/>
</dbReference>